<evidence type="ECO:0000259" key="7">
    <source>
        <dbReference type="Pfam" id="PF00892"/>
    </source>
</evidence>
<evidence type="ECO:0000256" key="3">
    <source>
        <dbReference type="ARBA" id="ARBA00022692"/>
    </source>
</evidence>
<dbReference type="EMBL" id="FNUJ01000001">
    <property type="protein sequence ID" value="SEF20566.1"/>
    <property type="molecule type" value="Genomic_DNA"/>
</dbReference>
<keyword evidence="4 6" id="KW-1133">Transmembrane helix</keyword>
<organism evidence="8 9">
    <name type="scientific">Amycolatopsis pretoriensis</name>
    <dbReference type="NCBI Taxonomy" id="218821"/>
    <lineage>
        <taxon>Bacteria</taxon>
        <taxon>Bacillati</taxon>
        <taxon>Actinomycetota</taxon>
        <taxon>Actinomycetes</taxon>
        <taxon>Pseudonocardiales</taxon>
        <taxon>Pseudonocardiaceae</taxon>
        <taxon>Amycolatopsis</taxon>
    </lineage>
</organism>
<comment type="subcellular location">
    <subcellularLocation>
        <location evidence="1">Membrane</location>
        <topology evidence="1">Multi-pass membrane protein</topology>
    </subcellularLocation>
</comment>
<dbReference type="RefSeq" id="WP_208608105.1">
    <property type="nucleotide sequence ID" value="NZ_FNUJ01000001.1"/>
</dbReference>
<dbReference type="InterPro" id="IPR037185">
    <property type="entry name" value="EmrE-like"/>
</dbReference>
<proteinExistence type="inferred from homology"/>
<dbReference type="PANTHER" id="PTHR32322:SF2">
    <property type="entry name" value="EAMA DOMAIN-CONTAINING PROTEIN"/>
    <property type="match status" value="1"/>
</dbReference>
<feature type="transmembrane region" description="Helical" evidence="6">
    <location>
        <begin position="41"/>
        <end position="60"/>
    </location>
</feature>
<feature type="transmembrane region" description="Helical" evidence="6">
    <location>
        <begin position="134"/>
        <end position="154"/>
    </location>
</feature>
<evidence type="ECO:0000256" key="2">
    <source>
        <dbReference type="ARBA" id="ARBA00007362"/>
    </source>
</evidence>
<evidence type="ECO:0000256" key="1">
    <source>
        <dbReference type="ARBA" id="ARBA00004141"/>
    </source>
</evidence>
<dbReference type="Pfam" id="PF00892">
    <property type="entry name" value="EamA"/>
    <property type="match status" value="2"/>
</dbReference>
<name>A0A1H5Q3B5_9PSEU</name>
<feature type="transmembrane region" description="Helical" evidence="6">
    <location>
        <begin position="191"/>
        <end position="211"/>
    </location>
</feature>
<keyword evidence="3 6" id="KW-0812">Transmembrane</keyword>
<feature type="transmembrane region" description="Helical" evidence="6">
    <location>
        <begin position="160"/>
        <end position="179"/>
    </location>
</feature>
<comment type="similarity">
    <text evidence="2">Belongs to the EamA transporter family.</text>
</comment>
<dbReference type="InterPro" id="IPR000620">
    <property type="entry name" value="EamA_dom"/>
</dbReference>
<sequence length="309" mass="32104">MTAVRERTEVTPYLSLLTTMALFGSAFTSAKVVVGELPHDVAAALRFGGGAVILLVLLRLRPGSERFSWRDLTRAGSAGLVGLFAYNFFFFWGLSLAPSLDGVIIVPVLSPVLTTLFFLVTGREPSSRTRVGGLAFGIGGAVVFFAGISGTGGVSGSRLAGDFAFLAAAACWAAYSIMSKKVLRGIEPLRATTYATGVGAVALALVALPSLRGVEWSAVSAGTWANVAFLAIGPTAIAYLCYYHGLRSVSPVTATTTMFAVPVFGTVTSVLFLGESFTAIQVLGALTTVAGALLAVTSERSVMANKENQ</sequence>
<dbReference type="PANTHER" id="PTHR32322">
    <property type="entry name" value="INNER MEMBRANE TRANSPORTER"/>
    <property type="match status" value="1"/>
</dbReference>
<feature type="transmembrane region" description="Helical" evidence="6">
    <location>
        <begin position="12"/>
        <end position="35"/>
    </location>
</feature>
<dbReference type="Proteomes" id="UP000198878">
    <property type="component" value="Unassembled WGS sequence"/>
</dbReference>
<keyword evidence="9" id="KW-1185">Reference proteome</keyword>
<evidence type="ECO:0000313" key="8">
    <source>
        <dbReference type="EMBL" id="SEF20566.1"/>
    </source>
</evidence>
<evidence type="ECO:0000256" key="5">
    <source>
        <dbReference type="ARBA" id="ARBA00023136"/>
    </source>
</evidence>
<dbReference type="GO" id="GO:0016020">
    <property type="term" value="C:membrane"/>
    <property type="evidence" value="ECO:0007669"/>
    <property type="project" value="UniProtKB-SubCell"/>
</dbReference>
<feature type="transmembrane region" description="Helical" evidence="6">
    <location>
        <begin position="279"/>
        <end position="296"/>
    </location>
</feature>
<evidence type="ECO:0000256" key="6">
    <source>
        <dbReference type="SAM" id="Phobius"/>
    </source>
</evidence>
<feature type="transmembrane region" description="Helical" evidence="6">
    <location>
        <begin position="254"/>
        <end position="273"/>
    </location>
</feature>
<reference evidence="9" key="1">
    <citation type="submission" date="2016-10" db="EMBL/GenBank/DDBJ databases">
        <authorList>
            <person name="Varghese N."/>
            <person name="Submissions S."/>
        </authorList>
    </citation>
    <scope>NUCLEOTIDE SEQUENCE [LARGE SCALE GENOMIC DNA]</scope>
    <source>
        <strain evidence="9">DSM 44654</strain>
    </source>
</reference>
<feature type="domain" description="EamA" evidence="7">
    <location>
        <begin position="13"/>
        <end position="144"/>
    </location>
</feature>
<keyword evidence="5 6" id="KW-0472">Membrane</keyword>
<dbReference type="STRING" id="218821.SAMN05421837_101415"/>
<dbReference type="InterPro" id="IPR050638">
    <property type="entry name" value="AA-Vitamin_Transporters"/>
</dbReference>
<feature type="transmembrane region" description="Helical" evidence="6">
    <location>
        <begin position="72"/>
        <end position="92"/>
    </location>
</feature>
<feature type="domain" description="EamA" evidence="7">
    <location>
        <begin position="160"/>
        <end position="296"/>
    </location>
</feature>
<dbReference type="AlphaFoldDB" id="A0A1H5Q3B5"/>
<protein>
    <submittedName>
        <fullName evidence="8">Threonine/homoserine efflux transporter RhtA</fullName>
    </submittedName>
</protein>
<dbReference type="SUPFAM" id="SSF103481">
    <property type="entry name" value="Multidrug resistance efflux transporter EmrE"/>
    <property type="match status" value="2"/>
</dbReference>
<gene>
    <name evidence="8" type="ORF">SAMN05421837_101415</name>
</gene>
<accession>A0A1H5Q3B5</accession>
<evidence type="ECO:0000256" key="4">
    <source>
        <dbReference type="ARBA" id="ARBA00022989"/>
    </source>
</evidence>
<evidence type="ECO:0000313" key="9">
    <source>
        <dbReference type="Proteomes" id="UP000198878"/>
    </source>
</evidence>
<feature type="transmembrane region" description="Helical" evidence="6">
    <location>
        <begin position="223"/>
        <end position="242"/>
    </location>
</feature>
<feature type="transmembrane region" description="Helical" evidence="6">
    <location>
        <begin position="104"/>
        <end position="122"/>
    </location>
</feature>